<dbReference type="PANTHER" id="PTHR33568:SF3">
    <property type="entry name" value="DNA-DIRECTED DNA POLYMERASE"/>
    <property type="match status" value="1"/>
</dbReference>
<evidence type="ECO:0000313" key="2">
    <source>
        <dbReference type="WBParaSite" id="nRc.2.0.1.t38014-RA"/>
    </source>
</evidence>
<dbReference type="AlphaFoldDB" id="A0A915KJG8"/>
<evidence type="ECO:0000313" key="1">
    <source>
        <dbReference type="Proteomes" id="UP000887565"/>
    </source>
</evidence>
<protein>
    <submittedName>
        <fullName evidence="2">Uncharacterized protein</fullName>
    </submittedName>
</protein>
<dbReference type="WBParaSite" id="nRc.2.0.1.t38014-RA">
    <property type="protein sequence ID" value="nRc.2.0.1.t38014-RA"/>
    <property type="gene ID" value="nRc.2.0.1.g38014"/>
</dbReference>
<accession>A0A915KJG8</accession>
<keyword evidence="1" id="KW-1185">Reference proteome</keyword>
<proteinExistence type="predicted"/>
<organism evidence="1 2">
    <name type="scientific">Romanomermis culicivorax</name>
    <name type="common">Nematode worm</name>
    <dbReference type="NCBI Taxonomy" id="13658"/>
    <lineage>
        <taxon>Eukaryota</taxon>
        <taxon>Metazoa</taxon>
        <taxon>Ecdysozoa</taxon>
        <taxon>Nematoda</taxon>
        <taxon>Enoplea</taxon>
        <taxon>Dorylaimia</taxon>
        <taxon>Mermithida</taxon>
        <taxon>Mermithoidea</taxon>
        <taxon>Mermithidae</taxon>
        <taxon>Romanomermis</taxon>
    </lineage>
</organism>
<sequence>MKPAAHAKFLEWYNKKIETECQFNFDNELLYYCCSDVQVLQQCCMKFRDIFMEETDADSFEKLITIASVCNLVFPHLFLKPNNIGLIPYKEYVWSEVKSQITKLAHYLSLDLAHQLPVNLSSDLPDFSPIFVPQFSPALAPRFISPFSRAVAYCLARELPNHRMTEMPNL</sequence>
<dbReference type="Proteomes" id="UP000887565">
    <property type="component" value="Unplaced"/>
</dbReference>
<dbReference type="PANTHER" id="PTHR33568">
    <property type="entry name" value="DNA POLYMERASE"/>
    <property type="match status" value="1"/>
</dbReference>
<name>A0A915KJG8_ROMCU</name>
<reference evidence="2" key="1">
    <citation type="submission" date="2022-11" db="UniProtKB">
        <authorList>
            <consortium name="WormBaseParasite"/>
        </authorList>
    </citation>
    <scope>IDENTIFICATION</scope>
</reference>